<feature type="domain" description="DprA winged helix" evidence="3">
    <location>
        <begin position="322"/>
        <end position="377"/>
    </location>
</feature>
<dbReference type="InterPro" id="IPR003488">
    <property type="entry name" value="DprA"/>
</dbReference>
<protein>
    <submittedName>
        <fullName evidence="4">DNA polymerase</fullName>
    </submittedName>
</protein>
<evidence type="ECO:0000256" key="1">
    <source>
        <dbReference type="ARBA" id="ARBA00006525"/>
    </source>
</evidence>
<dbReference type="AlphaFoldDB" id="A0A8J3D9Z2"/>
<gene>
    <name evidence="4" type="primary">dprA</name>
    <name evidence="4" type="ORF">GCM10007047_15640</name>
</gene>
<accession>A0A8J3D9Z2</accession>
<reference evidence="4" key="2">
    <citation type="submission" date="2020-09" db="EMBL/GenBank/DDBJ databases">
        <authorList>
            <person name="Sun Q."/>
            <person name="Kim S."/>
        </authorList>
    </citation>
    <scope>NUCLEOTIDE SEQUENCE</scope>
    <source>
        <strain evidence="4">KCTC 12870</strain>
    </source>
</reference>
<dbReference type="GO" id="GO:0009294">
    <property type="term" value="P:DNA-mediated transformation"/>
    <property type="evidence" value="ECO:0007669"/>
    <property type="project" value="InterPro"/>
</dbReference>
<dbReference type="InterPro" id="IPR057666">
    <property type="entry name" value="DrpA_SLOG"/>
</dbReference>
<dbReference type="PANTHER" id="PTHR43022:SF1">
    <property type="entry name" value="PROTEIN SMF"/>
    <property type="match status" value="1"/>
</dbReference>
<dbReference type="SUPFAM" id="SSF102405">
    <property type="entry name" value="MCP/YpsA-like"/>
    <property type="match status" value="1"/>
</dbReference>
<comment type="similarity">
    <text evidence="1">Belongs to the DprA/Smf family.</text>
</comment>
<organism evidence="4 5">
    <name type="scientific">Cerasicoccus arenae</name>
    <dbReference type="NCBI Taxonomy" id="424488"/>
    <lineage>
        <taxon>Bacteria</taxon>
        <taxon>Pseudomonadati</taxon>
        <taxon>Verrucomicrobiota</taxon>
        <taxon>Opitutia</taxon>
        <taxon>Puniceicoccales</taxon>
        <taxon>Cerasicoccaceae</taxon>
        <taxon>Cerasicoccus</taxon>
    </lineage>
</organism>
<feature type="domain" description="Smf/DprA SLOG" evidence="2">
    <location>
        <begin position="86"/>
        <end position="293"/>
    </location>
</feature>
<proteinExistence type="inferred from homology"/>
<dbReference type="InterPro" id="IPR041614">
    <property type="entry name" value="DprA_WH"/>
</dbReference>
<name>A0A8J3D9Z2_9BACT</name>
<dbReference type="PANTHER" id="PTHR43022">
    <property type="entry name" value="PROTEIN SMF"/>
    <property type="match status" value="1"/>
</dbReference>
<dbReference type="Gene3D" id="1.10.10.10">
    <property type="entry name" value="Winged helix-like DNA-binding domain superfamily/Winged helix DNA-binding domain"/>
    <property type="match status" value="1"/>
</dbReference>
<dbReference type="RefSeq" id="WP_189513690.1">
    <property type="nucleotide sequence ID" value="NZ_BMXG01000008.1"/>
</dbReference>
<dbReference type="Pfam" id="PF02481">
    <property type="entry name" value="DNA_processg_A"/>
    <property type="match status" value="1"/>
</dbReference>
<dbReference type="NCBIfam" id="TIGR00732">
    <property type="entry name" value="dprA"/>
    <property type="match status" value="1"/>
</dbReference>
<dbReference type="InterPro" id="IPR010994">
    <property type="entry name" value="RuvA_2-like"/>
</dbReference>
<evidence type="ECO:0000259" key="2">
    <source>
        <dbReference type="Pfam" id="PF02481"/>
    </source>
</evidence>
<comment type="caution">
    <text evidence="4">The sequence shown here is derived from an EMBL/GenBank/DDBJ whole genome shotgun (WGS) entry which is preliminary data.</text>
</comment>
<sequence length="385" mass="41843">MSLSAPLTNTQALLALNGLPRLGPVTLRRLLDEFNNDPNAILNASTSALRRVERIGEDTADIIRNWEKHFNLAREEERLAKAGASFVAVTDSDYPKPLKKIYDPPLGLYMIGPLRPAIKTVAIVGSRRTTLYGRSIAKRLAQDLVRIGFCVVSGLARGIDTDAHQGVVDVGGDTAAVLGCGVDIVYPPENIELYKAIAERGVLISELPFGTRASKTTFPMRNRLIAGMAAATIVVESDTSGGSMITARFTMEQNRPLFAVPGRIDQPSSAGCHQLIRDGAILLTSIDDLISELAYGGTQQQELMLEDDSGVSMTMSDEQRDNQLKDLNEDERTVFTPLVDGDALTRDALIARTGLPAHAVSATLLMLELKRRVGKRADGAYERRM</sequence>
<evidence type="ECO:0000313" key="4">
    <source>
        <dbReference type="EMBL" id="GHC00236.1"/>
    </source>
</evidence>
<dbReference type="Gene3D" id="3.40.50.450">
    <property type="match status" value="1"/>
</dbReference>
<dbReference type="EMBL" id="BMXG01000008">
    <property type="protein sequence ID" value="GHC00236.1"/>
    <property type="molecule type" value="Genomic_DNA"/>
</dbReference>
<dbReference type="InterPro" id="IPR036388">
    <property type="entry name" value="WH-like_DNA-bd_sf"/>
</dbReference>
<evidence type="ECO:0000259" key="3">
    <source>
        <dbReference type="Pfam" id="PF17782"/>
    </source>
</evidence>
<reference evidence="4" key="1">
    <citation type="journal article" date="2014" name="Int. J. Syst. Evol. Microbiol.">
        <title>Complete genome sequence of Corynebacterium casei LMG S-19264T (=DSM 44701T), isolated from a smear-ripened cheese.</title>
        <authorList>
            <consortium name="US DOE Joint Genome Institute (JGI-PGF)"/>
            <person name="Walter F."/>
            <person name="Albersmeier A."/>
            <person name="Kalinowski J."/>
            <person name="Ruckert C."/>
        </authorList>
    </citation>
    <scope>NUCLEOTIDE SEQUENCE</scope>
    <source>
        <strain evidence="4">KCTC 12870</strain>
    </source>
</reference>
<keyword evidence="5" id="KW-1185">Reference proteome</keyword>
<dbReference type="SUPFAM" id="SSF47781">
    <property type="entry name" value="RuvA domain 2-like"/>
    <property type="match status" value="1"/>
</dbReference>
<dbReference type="Proteomes" id="UP000642829">
    <property type="component" value="Unassembled WGS sequence"/>
</dbReference>
<evidence type="ECO:0000313" key="5">
    <source>
        <dbReference type="Proteomes" id="UP000642829"/>
    </source>
</evidence>
<dbReference type="Pfam" id="PF17782">
    <property type="entry name" value="WHD_DprA"/>
    <property type="match status" value="1"/>
</dbReference>